<dbReference type="OrthoDB" id="1884872at2759"/>
<feature type="compositionally biased region" description="Low complexity" evidence="1">
    <location>
        <begin position="132"/>
        <end position="144"/>
    </location>
</feature>
<feature type="compositionally biased region" description="Polar residues" evidence="1">
    <location>
        <begin position="1164"/>
        <end position="1173"/>
    </location>
</feature>
<feature type="region of interest" description="Disordered" evidence="1">
    <location>
        <begin position="289"/>
        <end position="350"/>
    </location>
</feature>
<accession>A0A9W7LXZ6</accession>
<dbReference type="EMBL" id="BSYR01000019">
    <property type="protein sequence ID" value="GMI81169.1"/>
    <property type="molecule type" value="Genomic_DNA"/>
</dbReference>
<feature type="compositionally biased region" description="Low complexity" evidence="1">
    <location>
        <begin position="184"/>
        <end position="194"/>
    </location>
</feature>
<organism evidence="3 4">
    <name type="scientific">Hibiscus trionum</name>
    <name type="common">Flower of an hour</name>
    <dbReference type="NCBI Taxonomy" id="183268"/>
    <lineage>
        <taxon>Eukaryota</taxon>
        <taxon>Viridiplantae</taxon>
        <taxon>Streptophyta</taxon>
        <taxon>Embryophyta</taxon>
        <taxon>Tracheophyta</taxon>
        <taxon>Spermatophyta</taxon>
        <taxon>Magnoliopsida</taxon>
        <taxon>eudicotyledons</taxon>
        <taxon>Gunneridae</taxon>
        <taxon>Pentapetalae</taxon>
        <taxon>rosids</taxon>
        <taxon>malvids</taxon>
        <taxon>Malvales</taxon>
        <taxon>Malvaceae</taxon>
        <taxon>Malvoideae</taxon>
        <taxon>Hibiscus</taxon>
    </lineage>
</organism>
<name>A0A9W7LXZ6_HIBTR</name>
<feature type="compositionally biased region" description="Polar residues" evidence="1">
    <location>
        <begin position="626"/>
        <end position="642"/>
    </location>
</feature>
<dbReference type="CDD" id="cd21538">
    <property type="entry name" value="SPOC_TFIIS"/>
    <property type="match status" value="1"/>
</dbReference>
<reference evidence="3" key="1">
    <citation type="submission" date="2023-05" db="EMBL/GenBank/DDBJ databases">
        <title>Genome and transcriptome analyses reveal genes involved in the formation of fine ridges on petal epidermal cells in Hibiscus trionum.</title>
        <authorList>
            <person name="Koshimizu S."/>
            <person name="Masuda S."/>
            <person name="Ishii T."/>
            <person name="Shirasu K."/>
            <person name="Hoshino A."/>
            <person name="Arita M."/>
        </authorList>
    </citation>
    <scope>NUCLEOTIDE SEQUENCE</scope>
    <source>
        <strain evidence="3">Hamamatsu line</strain>
    </source>
</reference>
<proteinExistence type="predicted"/>
<dbReference type="InterPro" id="IPR003618">
    <property type="entry name" value="TFIIS_cen_dom"/>
</dbReference>
<dbReference type="SMART" id="SM00510">
    <property type="entry name" value="TFS2M"/>
    <property type="match status" value="1"/>
</dbReference>
<feature type="compositionally biased region" description="Polar residues" evidence="1">
    <location>
        <begin position="302"/>
        <end position="338"/>
    </location>
</feature>
<feature type="compositionally biased region" description="Basic and acidic residues" evidence="1">
    <location>
        <begin position="643"/>
        <end position="674"/>
    </location>
</feature>
<evidence type="ECO:0000313" key="4">
    <source>
        <dbReference type="Proteomes" id="UP001165190"/>
    </source>
</evidence>
<dbReference type="PROSITE" id="PS51321">
    <property type="entry name" value="TFIIS_CENTRAL"/>
    <property type="match status" value="1"/>
</dbReference>
<feature type="compositionally biased region" description="Polar residues" evidence="1">
    <location>
        <begin position="963"/>
        <end position="974"/>
    </location>
</feature>
<feature type="region of interest" description="Disordered" evidence="1">
    <location>
        <begin position="179"/>
        <end position="199"/>
    </location>
</feature>
<dbReference type="PANTHER" id="PTHR11477">
    <property type="entry name" value="TRANSCRIPTION FACTOR S-II ZINC FINGER DOMAIN-CONTAINING PROTEIN"/>
    <property type="match status" value="1"/>
</dbReference>
<feature type="compositionally biased region" description="Acidic residues" evidence="1">
    <location>
        <begin position="1005"/>
        <end position="1015"/>
    </location>
</feature>
<keyword evidence="4" id="KW-1185">Reference proteome</keyword>
<feature type="compositionally biased region" description="Polar residues" evidence="1">
    <location>
        <begin position="149"/>
        <end position="162"/>
    </location>
</feature>
<dbReference type="Proteomes" id="UP001165190">
    <property type="component" value="Unassembled WGS sequence"/>
</dbReference>
<feature type="region of interest" description="Disordered" evidence="1">
    <location>
        <begin position="719"/>
        <end position="794"/>
    </location>
</feature>
<dbReference type="GO" id="GO:0006351">
    <property type="term" value="P:DNA-templated transcription"/>
    <property type="evidence" value="ECO:0007669"/>
    <property type="project" value="InterPro"/>
</dbReference>
<feature type="region of interest" description="Disordered" evidence="1">
    <location>
        <begin position="132"/>
        <end position="162"/>
    </location>
</feature>
<evidence type="ECO:0000313" key="3">
    <source>
        <dbReference type="EMBL" id="GMI81169.1"/>
    </source>
</evidence>
<feature type="domain" description="TFIIS central" evidence="2">
    <location>
        <begin position="483"/>
        <end position="606"/>
    </location>
</feature>
<dbReference type="InterPro" id="IPR012921">
    <property type="entry name" value="SPOC_C"/>
</dbReference>
<feature type="region of interest" description="Disordered" evidence="1">
    <location>
        <begin position="370"/>
        <end position="408"/>
    </location>
</feature>
<protein>
    <recommendedName>
        <fullName evidence="2">TFIIS central domain-containing protein</fullName>
    </recommendedName>
</protein>
<gene>
    <name evidence="3" type="ORF">HRI_001786200</name>
</gene>
<dbReference type="InterPro" id="IPR036575">
    <property type="entry name" value="TFIIS_cen_dom_sf"/>
</dbReference>
<evidence type="ECO:0000259" key="2">
    <source>
        <dbReference type="PROSITE" id="PS51321"/>
    </source>
</evidence>
<feature type="compositionally biased region" description="Polar residues" evidence="1">
    <location>
        <begin position="987"/>
        <end position="999"/>
    </location>
</feature>
<evidence type="ECO:0000256" key="1">
    <source>
        <dbReference type="SAM" id="MobiDB-lite"/>
    </source>
</evidence>
<comment type="caution">
    <text evidence="3">The sequence shown here is derived from an EMBL/GenBank/DDBJ whole genome shotgun (WGS) entry which is preliminary data.</text>
</comment>
<dbReference type="PANTHER" id="PTHR11477:SF20">
    <property type="entry name" value="SPOC DOMAIN _ TRANSCRIPTION ELONGATION FACTOR S-II PROTEIN"/>
    <property type="match status" value="1"/>
</dbReference>
<dbReference type="Pfam" id="PF07744">
    <property type="entry name" value="SPOC"/>
    <property type="match status" value="1"/>
</dbReference>
<feature type="compositionally biased region" description="Polar residues" evidence="1">
    <location>
        <begin position="770"/>
        <end position="794"/>
    </location>
</feature>
<dbReference type="SUPFAM" id="SSF46942">
    <property type="entry name" value="Elongation factor TFIIS domain 2"/>
    <property type="match status" value="1"/>
</dbReference>
<feature type="compositionally biased region" description="Basic and acidic residues" evidence="1">
    <location>
        <begin position="1183"/>
        <end position="1193"/>
    </location>
</feature>
<dbReference type="AlphaFoldDB" id="A0A9W7LXZ6"/>
<feature type="region of interest" description="Disordered" evidence="1">
    <location>
        <begin position="955"/>
        <end position="1193"/>
    </location>
</feature>
<dbReference type="Pfam" id="PF07500">
    <property type="entry name" value="TFIIS_M"/>
    <property type="match status" value="1"/>
</dbReference>
<feature type="compositionally biased region" description="Polar residues" evidence="1">
    <location>
        <begin position="1050"/>
        <end position="1064"/>
    </location>
</feature>
<dbReference type="Gene3D" id="1.10.472.30">
    <property type="entry name" value="Transcription elongation factor S-II, central domain"/>
    <property type="match status" value="1"/>
</dbReference>
<sequence>MSNDLVSQQLSMSGCQMAQLEPVSSKLDAPMSMGLVGFGTDESLQHQMPTNMSIGQMGSVSNDLGLRFSLVPTQQGGNTESQAYTQLPQQQQGGNIESQTYTQLPQLQQGGNIDSQTYTRLLQQQLGGNIGSQTYSQLPQQQQGGNIGSQTYTHLPQQQQGGNIDSQAYTRLLQQQQGGNIGSQTYSQLPQQQQGGNIDSQTYTQLPQQQQGGNIGSQTYTQLPQQHLMSNKPVGVITPTMLDILRQHQSPALNKRKAPMDPIYPNSMPQKLSLPNKRVAQMEHRPSLQPMFAPSKRPAQMHTGSNSPGSQPSPTSNKKAVPNKSGSSASRNQLTQMRPSPKVKTESFESVRSKMRENLAGALALVSQKQVENATVEKKSNGEAAGSPGKREEGSHPADLGSCNSDAVFSIPAEPQGTFLSNLGGSVDGNNNDATQILQHDGQQLKSCNLLPDENVPSGDNIFASDELLQGNGLSWVLEPEIDVTKKKEFEIDGIQIPDDEKMGKDDLEQSLPSAQELAYQIEAELFKLFGGVNKKYKEKGRSLLFNLKDRNNPELRERVVSGEISPERLCSMSAEDLASKELSQWRQAKAEELAQMVVLPDVQVDIRRLVRKTHKGEVQVEFEQTDSSAVEVSAGTSVTQRPKTDAKQASKNDKTVGRKDKSDAAGKNNKPEDPNLTITIPSSEGPDPMQGLMGEDELKDADFLPPIVSLDEFMQSLDSEPPFENLPGDAGKATSISNKDDSEAGSGTKSSGRASLDPPDTVPNKPGNIDSSNLKSDSDVKPNNTPTKTETVVSATTLKGERVWEGMLQLNISSMTSVICIFKSGEKTSTKDWPGLLEIKGRVRLDAFEKFLQELPMSRSRAVMVVHAVCKEGSTESEHGSLLEAADSYILDGRVGFAEASSGVEIYFCPPYAKTLERLTKILPKDQLQALNAIDNGLIGVVVWRRAPLISTNSTSHHKYTSQKQHFTSTITSRRPHEKDDAIANMNANFPSKPTYVSHSVPPPDDDDDDDDDVPPGFGPAASRDEDDLPEFNFSGGSNPSGLKYPPGYQSQRVGMTQTSSRPVDQMRELIQKYGQPDNSNNAPVGVPMRRWNDDDDDDDIPEWQPQTSQQQHLLPPSSKVRRFQQSMHAPHQLPHQTLPAMRVQGQQGNWWVPPPGSPSPGQSFVNGTQFYGTVGTGQPAWRKDAPHSRGF</sequence>
<feature type="region of interest" description="Disordered" evidence="1">
    <location>
        <begin position="626"/>
        <end position="695"/>
    </location>
</feature>
<dbReference type="GO" id="GO:0005634">
    <property type="term" value="C:nucleus"/>
    <property type="evidence" value="ECO:0007669"/>
    <property type="project" value="TreeGrafter"/>
</dbReference>